<reference evidence="2" key="1">
    <citation type="submission" date="2022-11" db="UniProtKB">
        <authorList>
            <consortium name="WormBaseParasite"/>
        </authorList>
    </citation>
    <scope>IDENTIFICATION</scope>
</reference>
<sequence length="68" mass="7441">MDLALPANLIHLQIPNRYSTTLAGAPFLLYDSGPEPDPMLIFSTAANMQMISESQHWYGDGTFKTAAV</sequence>
<organism evidence="1 2">
    <name type="scientific">Romanomermis culicivorax</name>
    <name type="common">Nematode worm</name>
    <dbReference type="NCBI Taxonomy" id="13658"/>
    <lineage>
        <taxon>Eukaryota</taxon>
        <taxon>Metazoa</taxon>
        <taxon>Ecdysozoa</taxon>
        <taxon>Nematoda</taxon>
        <taxon>Enoplea</taxon>
        <taxon>Dorylaimia</taxon>
        <taxon>Mermithida</taxon>
        <taxon>Mermithoidea</taxon>
        <taxon>Mermithidae</taxon>
        <taxon>Romanomermis</taxon>
    </lineage>
</organism>
<evidence type="ECO:0000313" key="2">
    <source>
        <dbReference type="WBParaSite" id="nRc.2.0.1.t03559-RA"/>
    </source>
</evidence>
<accession>A0A915HPB6</accession>
<protein>
    <submittedName>
        <fullName evidence="2">Uncharacterized protein</fullName>
    </submittedName>
</protein>
<dbReference type="WBParaSite" id="nRc.2.0.1.t03559-RA">
    <property type="protein sequence ID" value="nRc.2.0.1.t03559-RA"/>
    <property type="gene ID" value="nRc.2.0.1.g03559"/>
</dbReference>
<evidence type="ECO:0000313" key="1">
    <source>
        <dbReference type="Proteomes" id="UP000887565"/>
    </source>
</evidence>
<name>A0A915HPB6_ROMCU</name>
<dbReference type="Proteomes" id="UP000887565">
    <property type="component" value="Unplaced"/>
</dbReference>
<keyword evidence="1" id="KW-1185">Reference proteome</keyword>
<dbReference type="AlphaFoldDB" id="A0A915HPB6"/>
<proteinExistence type="predicted"/>